<gene>
    <name evidence="1" type="ORF">STHERMO_1212</name>
</gene>
<evidence type="ECO:0000313" key="2">
    <source>
        <dbReference type="Proteomes" id="UP000509791"/>
    </source>
</evidence>
<sequence length="169" mass="19402">MLGLLTVYADNEGVELSILVHLDNRRQDIARALFKSFEEEKASYPIQSVIFQTEHVFLNHHPSLASHWGVIEDEETETWLRRGRLPYALDSRLDVKVLLTEPSYLEEITQLHHQAFFDAEVTLKVTHRYIAEALKDSDSLLYILLKDGKIIGVCTVDVSGNSNYLYDLL</sequence>
<protein>
    <submittedName>
        <fullName evidence="1">Uncharacterized protein</fullName>
    </submittedName>
</protein>
<name>A0A8D6UA22_STRTR</name>
<accession>A0A8D6UA22</accession>
<dbReference type="InterPro" id="IPR016181">
    <property type="entry name" value="Acyl_CoA_acyltransferase"/>
</dbReference>
<dbReference type="SUPFAM" id="SSF55729">
    <property type="entry name" value="Acyl-CoA N-acyltransferases (Nat)"/>
    <property type="match status" value="1"/>
</dbReference>
<organism evidence="1 2">
    <name type="scientific">Streptococcus thermophilus</name>
    <dbReference type="NCBI Taxonomy" id="1308"/>
    <lineage>
        <taxon>Bacteria</taxon>
        <taxon>Bacillati</taxon>
        <taxon>Bacillota</taxon>
        <taxon>Bacilli</taxon>
        <taxon>Lactobacillales</taxon>
        <taxon>Streptococcaceae</taxon>
        <taxon>Streptococcus</taxon>
    </lineage>
</organism>
<dbReference type="Gene3D" id="3.40.630.30">
    <property type="match status" value="1"/>
</dbReference>
<evidence type="ECO:0000313" key="1">
    <source>
        <dbReference type="EMBL" id="CAD0152493.1"/>
    </source>
</evidence>
<reference evidence="1 2" key="1">
    <citation type="submission" date="2020-06" db="EMBL/GenBank/DDBJ databases">
        <authorList>
            <person name="Chuat V."/>
        </authorList>
    </citation>
    <scope>NUCLEOTIDE SEQUENCE [LARGE SCALE GENOMIC DNA]</scope>
    <source>
        <strain evidence="1">STH_CIRM_998</strain>
    </source>
</reference>
<proteinExistence type="predicted"/>
<dbReference type="EMBL" id="LR822027">
    <property type="protein sequence ID" value="CAD0152493.1"/>
    <property type="molecule type" value="Genomic_DNA"/>
</dbReference>
<dbReference type="AlphaFoldDB" id="A0A8D6UA22"/>
<dbReference type="Proteomes" id="UP000509791">
    <property type="component" value="Chromosome"/>
</dbReference>